<feature type="compositionally biased region" description="Basic and acidic residues" evidence="1">
    <location>
        <begin position="13"/>
        <end position="22"/>
    </location>
</feature>
<proteinExistence type="predicted"/>
<dbReference type="Proteomes" id="UP000027265">
    <property type="component" value="Unassembled WGS sequence"/>
</dbReference>
<keyword evidence="3" id="KW-1185">Reference proteome</keyword>
<accession>A0A067Q9B0</accession>
<dbReference type="HOGENOM" id="CLU_1992951_0_0_1"/>
<sequence length="125" mass="13444">MDDTSSEGYNQFGRRDQWDRNDAYPNAPPAPAQSNPPTTTHVNVKDELPIPSISISFDPTFVEPTSTDKPEGGSTSTVEPLAKKEMNAGDGIGSDGSRTGGWSDAEEGEVVKSAYQYQHQGRGKV</sequence>
<dbReference type="AlphaFoldDB" id="A0A067Q9B0"/>
<dbReference type="EMBL" id="KL197711">
    <property type="protein sequence ID" value="KDQ62755.1"/>
    <property type="molecule type" value="Genomic_DNA"/>
</dbReference>
<gene>
    <name evidence="2" type="ORF">JAAARDRAFT_66407</name>
</gene>
<name>A0A067Q9B0_9AGAM</name>
<feature type="region of interest" description="Disordered" evidence="1">
    <location>
        <begin position="1"/>
        <end position="125"/>
    </location>
</feature>
<evidence type="ECO:0000313" key="3">
    <source>
        <dbReference type="Proteomes" id="UP000027265"/>
    </source>
</evidence>
<organism evidence="2 3">
    <name type="scientific">Jaapia argillacea MUCL 33604</name>
    <dbReference type="NCBI Taxonomy" id="933084"/>
    <lineage>
        <taxon>Eukaryota</taxon>
        <taxon>Fungi</taxon>
        <taxon>Dikarya</taxon>
        <taxon>Basidiomycota</taxon>
        <taxon>Agaricomycotina</taxon>
        <taxon>Agaricomycetes</taxon>
        <taxon>Agaricomycetidae</taxon>
        <taxon>Jaapiales</taxon>
        <taxon>Jaapiaceae</taxon>
        <taxon>Jaapia</taxon>
    </lineage>
</organism>
<reference evidence="3" key="1">
    <citation type="journal article" date="2014" name="Proc. Natl. Acad. Sci. U.S.A.">
        <title>Extensive sampling of basidiomycete genomes demonstrates inadequacy of the white-rot/brown-rot paradigm for wood decay fungi.</title>
        <authorList>
            <person name="Riley R."/>
            <person name="Salamov A.A."/>
            <person name="Brown D.W."/>
            <person name="Nagy L.G."/>
            <person name="Floudas D."/>
            <person name="Held B.W."/>
            <person name="Levasseur A."/>
            <person name="Lombard V."/>
            <person name="Morin E."/>
            <person name="Otillar R."/>
            <person name="Lindquist E.A."/>
            <person name="Sun H."/>
            <person name="LaButti K.M."/>
            <person name="Schmutz J."/>
            <person name="Jabbour D."/>
            <person name="Luo H."/>
            <person name="Baker S.E."/>
            <person name="Pisabarro A.G."/>
            <person name="Walton J.D."/>
            <person name="Blanchette R.A."/>
            <person name="Henrissat B."/>
            <person name="Martin F."/>
            <person name="Cullen D."/>
            <person name="Hibbett D.S."/>
            <person name="Grigoriev I.V."/>
        </authorList>
    </citation>
    <scope>NUCLEOTIDE SEQUENCE [LARGE SCALE GENOMIC DNA]</scope>
    <source>
        <strain evidence="3">MUCL 33604</strain>
    </source>
</reference>
<evidence type="ECO:0000313" key="2">
    <source>
        <dbReference type="EMBL" id="KDQ62755.1"/>
    </source>
</evidence>
<dbReference type="InParanoid" id="A0A067Q9B0"/>
<feature type="compositionally biased region" description="Polar residues" evidence="1">
    <location>
        <begin position="53"/>
        <end position="65"/>
    </location>
</feature>
<protein>
    <submittedName>
        <fullName evidence="2">Uncharacterized protein</fullName>
    </submittedName>
</protein>
<evidence type="ECO:0000256" key="1">
    <source>
        <dbReference type="SAM" id="MobiDB-lite"/>
    </source>
</evidence>